<dbReference type="SUPFAM" id="SSF48726">
    <property type="entry name" value="Immunoglobulin"/>
    <property type="match status" value="2"/>
</dbReference>
<proteinExistence type="predicted"/>
<evidence type="ECO:0000259" key="7">
    <source>
        <dbReference type="PROSITE" id="PS50835"/>
    </source>
</evidence>
<organism evidence="8 9">
    <name type="scientific">Strongylocentrotus purpuratus</name>
    <name type="common">Purple sea urchin</name>
    <dbReference type="NCBI Taxonomy" id="7668"/>
    <lineage>
        <taxon>Eukaryota</taxon>
        <taxon>Metazoa</taxon>
        <taxon>Echinodermata</taxon>
        <taxon>Eleutherozoa</taxon>
        <taxon>Echinozoa</taxon>
        <taxon>Echinoidea</taxon>
        <taxon>Euechinoidea</taxon>
        <taxon>Echinacea</taxon>
        <taxon>Camarodonta</taxon>
        <taxon>Echinidea</taxon>
        <taxon>Strongylocentrotidae</taxon>
        <taxon>Strongylocentrotus</taxon>
    </lineage>
</organism>
<sequence length="306" mass="33506">MALRITQRTWLVIVIIAFMTTVVHTESGVSGDIPDDVVYTDLHKTVRIGDSVVLTCQFRGTPLAVYWKKGDDPRTAPNLVSWIPTDDVTGLCEGERPCQVMEMNEDRSLAIKEVSIAEEGRYICRVSSYRGILIHNFTDIRLFSIPEEPYPIIKQCANDSSQICSISASESITITCLATSFYPDLDLFFLHGSQKMKDIGSTELTNHDGTKNKSISIKASASNTPYICVASDIPGSKDQRAATIMVNSPMISPTRGNEGFPAPSSTNAGTMEKTPDTMELTPRSMEITPGTMEITPGKRTTKIGNA</sequence>
<keyword evidence="6" id="KW-0732">Signal</keyword>
<dbReference type="SMART" id="SM00409">
    <property type="entry name" value="IG"/>
    <property type="match status" value="2"/>
</dbReference>
<dbReference type="InParanoid" id="A0A7M7HPC8"/>
<dbReference type="Gene3D" id="2.60.40.10">
    <property type="entry name" value="Immunoglobulins"/>
    <property type="match status" value="2"/>
</dbReference>
<comment type="subcellular location">
    <subcellularLocation>
        <location evidence="1">Membrane</location>
        <topology evidence="1">Single-pass type I membrane protein</topology>
    </subcellularLocation>
</comment>
<dbReference type="EnsemblMetazoa" id="XM_011684896">
    <property type="protein sequence ID" value="XP_011683198"/>
    <property type="gene ID" value="LOC105447153"/>
</dbReference>
<dbReference type="PROSITE" id="PS50835">
    <property type="entry name" value="IG_LIKE"/>
    <property type="match status" value="1"/>
</dbReference>
<evidence type="ECO:0000313" key="8">
    <source>
        <dbReference type="EnsemblMetazoa" id="XP_011683198"/>
    </source>
</evidence>
<dbReference type="PANTHER" id="PTHR11973:SF24">
    <property type="entry name" value="FIBRONECTIN TYPE-III DOMAIN-CONTAINING PROTEIN"/>
    <property type="match status" value="1"/>
</dbReference>
<dbReference type="InterPro" id="IPR013783">
    <property type="entry name" value="Ig-like_fold"/>
</dbReference>
<evidence type="ECO:0000256" key="4">
    <source>
        <dbReference type="ARBA" id="ARBA00023180"/>
    </source>
</evidence>
<keyword evidence="3" id="KW-0472">Membrane</keyword>
<accession>A0A7M7HPC8</accession>
<reference evidence="8" key="2">
    <citation type="submission" date="2021-01" db="UniProtKB">
        <authorList>
            <consortium name="EnsemblMetazoa"/>
        </authorList>
    </citation>
    <scope>IDENTIFICATION</scope>
</reference>
<dbReference type="AlphaFoldDB" id="A0A7M7HPC8"/>
<dbReference type="InterPro" id="IPR013098">
    <property type="entry name" value="Ig_I-set"/>
</dbReference>
<dbReference type="InterPro" id="IPR036179">
    <property type="entry name" value="Ig-like_dom_sf"/>
</dbReference>
<evidence type="ECO:0000256" key="2">
    <source>
        <dbReference type="ARBA" id="ARBA00022692"/>
    </source>
</evidence>
<feature type="domain" description="Ig-like" evidence="7">
    <location>
        <begin position="34"/>
        <end position="128"/>
    </location>
</feature>
<dbReference type="RefSeq" id="XP_011683198.1">
    <property type="nucleotide sequence ID" value="XM_011684896.1"/>
</dbReference>
<feature type="chain" id="PRO_5029786882" description="Ig-like domain-containing protein" evidence="6">
    <location>
        <begin position="26"/>
        <end position="306"/>
    </location>
</feature>
<keyword evidence="3" id="KW-1133">Transmembrane helix</keyword>
<dbReference type="Proteomes" id="UP000007110">
    <property type="component" value="Unassembled WGS sequence"/>
</dbReference>
<dbReference type="Pfam" id="PF07679">
    <property type="entry name" value="I-set"/>
    <property type="match status" value="1"/>
</dbReference>
<dbReference type="GO" id="GO:0005886">
    <property type="term" value="C:plasma membrane"/>
    <property type="evidence" value="ECO:0000318"/>
    <property type="project" value="GO_Central"/>
</dbReference>
<evidence type="ECO:0000256" key="3">
    <source>
        <dbReference type="ARBA" id="ARBA00022989"/>
    </source>
</evidence>
<keyword evidence="9" id="KW-1185">Reference proteome</keyword>
<protein>
    <recommendedName>
        <fullName evidence="7">Ig-like domain-containing protein</fullName>
    </recommendedName>
</protein>
<reference evidence="9" key="1">
    <citation type="submission" date="2015-02" db="EMBL/GenBank/DDBJ databases">
        <title>Genome sequencing for Strongylocentrotus purpuratus.</title>
        <authorList>
            <person name="Murali S."/>
            <person name="Liu Y."/>
            <person name="Vee V."/>
            <person name="English A."/>
            <person name="Wang M."/>
            <person name="Skinner E."/>
            <person name="Han Y."/>
            <person name="Muzny D.M."/>
            <person name="Worley K.C."/>
            <person name="Gibbs R.A."/>
        </authorList>
    </citation>
    <scope>NUCLEOTIDE SEQUENCE</scope>
</reference>
<dbReference type="FunCoup" id="A0A7M7HPC8">
    <property type="interactions" value="59"/>
</dbReference>
<dbReference type="GeneID" id="105447153"/>
<dbReference type="InterPro" id="IPR051116">
    <property type="entry name" value="Surface_Rcpt/Adhesion_Mol"/>
</dbReference>
<feature type="region of interest" description="Disordered" evidence="5">
    <location>
        <begin position="249"/>
        <end position="276"/>
    </location>
</feature>
<dbReference type="OrthoDB" id="9983389at2759"/>
<keyword evidence="2" id="KW-0812">Transmembrane</keyword>
<evidence type="ECO:0000256" key="1">
    <source>
        <dbReference type="ARBA" id="ARBA00004479"/>
    </source>
</evidence>
<keyword evidence="4" id="KW-0325">Glycoprotein</keyword>
<evidence type="ECO:0000313" key="9">
    <source>
        <dbReference type="Proteomes" id="UP000007110"/>
    </source>
</evidence>
<dbReference type="InterPro" id="IPR003599">
    <property type="entry name" value="Ig_sub"/>
</dbReference>
<feature type="signal peptide" evidence="6">
    <location>
        <begin position="1"/>
        <end position="25"/>
    </location>
</feature>
<dbReference type="KEGG" id="spu:105447153"/>
<evidence type="ECO:0000256" key="5">
    <source>
        <dbReference type="SAM" id="MobiDB-lite"/>
    </source>
</evidence>
<dbReference type="PANTHER" id="PTHR11973">
    <property type="entry name" value="CELL SURFACE GLYCOPROTEIN MUC18-RELATED"/>
    <property type="match status" value="1"/>
</dbReference>
<evidence type="ECO:0000256" key="6">
    <source>
        <dbReference type="SAM" id="SignalP"/>
    </source>
</evidence>
<name>A0A7M7HPC8_STRPU</name>
<dbReference type="InterPro" id="IPR007110">
    <property type="entry name" value="Ig-like_dom"/>
</dbReference>